<protein>
    <recommendedName>
        <fullName evidence="4">WXG100 family type VII secretion target</fullName>
    </recommendedName>
</protein>
<gene>
    <name evidence="2" type="ORF">GCM10009760_55710</name>
</gene>
<feature type="compositionally biased region" description="Polar residues" evidence="1">
    <location>
        <begin position="327"/>
        <end position="337"/>
    </location>
</feature>
<organism evidence="2 3">
    <name type="scientific">Kitasatospora kazusensis</name>
    <dbReference type="NCBI Taxonomy" id="407974"/>
    <lineage>
        <taxon>Bacteria</taxon>
        <taxon>Bacillati</taxon>
        <taxon>Actinomycetota</taxon>
        <taxon>Actinomycetes</taxon>
        <taxon>Kitasatosporales</taxon>
        <taxon>Streptomycetaceae</taxon>
        <taxon>Kitasatospora</taxon>
    </lineage>
</organism>
<sequence>MDDQQAPEFRAAERTEPEYTPAHEQLITAQPMQMREGTQPGESSAQVMRDPVGERVAVQGLAPGESSAQVMRDPVGERVGVQGLAPGESSAQVMRDPVGERVGVQGLAPGESSAQVMRDPVGERVGVQGLAPGETPAQVMRDPEEAVTPRIGTVIPQTPADQGVPAQVALSGSGLPGTTPAVQLGGAPASVEGAQPGVPVAMKTPALQGTSQSSGSGSGSGSGAGQGFQVSPEQYQAAVSPMLAASEQVMTLFTALNSYLPSMESQAPWGKDESGKKFAEGEKGYLKYSADTLKALKGLPDRLKYIADGLKVMAQGYEGADSGVTSDLTGQDGQLSAVTPPAWSPSVHTPITPMNTYEHVNQSGRH</sequence>
<feature type="region of interest" description="Disordered" evidence="1">
    <location>
        <begin position="1"/>
        <end position="48"/>
    </location>
</feature>
<dbReference type="Gene3D" id="1.10.287.1060">
    <property type="entry name" value="ESAT-6-like"/>
    <property type="match status" value="1"/>
</dbReference>
<evidence type="ECO:0000256" key="1">
    <source>
        <dbReference type="SAM" id="MobiDB-lite"/>
    </source>
</evidence>
<proteinExistence type="predicted"/>
<keyword evidence="3" id="KW-1185">Reference proteome</keyword>
<dbReference type="EMBL" id="BAAANT010000047">
    <property type="protein sequence ID" value="GAA2155619.1"/>
    <property type="molecule type" value="Genomic_DNA"/>
</dbReference>
<evidence type="ECO:0000313" key="2">
    <source>
        <dbReference type="EMBL" id="GAA2155619.1"/>
    </source>
</evidence>
<evidence type="ECO:0000313" key="3">
    <source>
        <dbReference type="Proteomes" id="UP001422759"/>
    </source>
</evidence>
<feature type="region of interest" description="Disordered" evidence="1">
    <location>
        <begin position="327"/>
        <end position="366"/>
    </location>
</feature>
<dbReference type="RefSeq" id="WP_344468737.1">
    <property type="nucleotide sequence ID" value="NZ_BAAANT010000047.1"/>
</dbReference>
<feature type="region of interest" description="Disordered" evidence="1">
    <location>
        <begin position="206"/>
        <end position="229"/>
    </location>
</feature>
<name>A0ABN3A8B4_9ACTN</name>
<dbReference type="Proteomes" id="UP001422759">
    <property type="component" value="Unassembled WGS sequence"/>
</dbReference>
<feature type="compositionally biased region" description="Polar residues" evidence="1">
    <location>
        <begin position="346"/>
        <end position="366"/>
    </location>
</feature>
<accession>A0ABN3A8B4</accession>
<reference evidence="2 3" key="1">
    <citation type="journal article" date="2019" name="Int. J. Syst. Evol. Microbiol.">
        <title>The Global Catalogue of Microorganisms (GCM) 10K type strain sequencing project: providing services to taxonomists for standard genome sequencing and annotation.</title>
        <authorList>
            <consortium name="The Broad Institute Genomics Platform"/>
            <consortium name="The Broad Institute Genome Sequencing Center for Infectious Disease"/>
            <person name="Wu L."/>
            <person name="Ma J."/>
        </authorList>
    </citation>
    <scope>NUCLEOTIDE SEQUENCE [LARGE SCALE GENOMIC DNA]</scope>
    <source>
        <strain evidence="2 3">JCM 14560</strain>
    </source>
</reference>
<feature type="compositionally biased region" description="Gly residues" evidence="1">
    <location>
        <begin position="216"/>
        <end position="226"/>
    </location>
</feature>
<evidence type="ECO:0008006" key="4">
    <source>
        <dbReference type="Google" id="ProtNLM"/>
    </source>
</evidence>
<comment type="caution">
    <text evidence="2">The sequence shown here is derived from an EMBL/GenBank/DDBJ whole genome shotgun (WGS) entry which is preliminary data.</text>
</comment>